<sequence length="379" mass="44527">MSLLHPYYIIAIIYMLYFSVQEVFGKKVEKKWFWFLGIYLILLAGLRDDVGPDYGSYKGIYIYSDTKEYMDIFRKALHIDGSENVDLEWLFALINKVLLNIFNAPFYLLTLVVAIFAIFFKVEYTEDNTFYPFTFTLFMFIPNFFIGESGQIRQNLGTFIVYYALRFIKERKLWHYLFWIFIGSGIHNVCYLFLPMYWLARVPLNKGVMLLLIITSVFLSPFEVYRVLGDVMNDVSSQSMLVEGFNGYIDESAQRLNGGIGIPEVMMAILTFFLFVFDTPMREKYPYYEYHRNYAVMGICLYFICRNNPIFSSRLAGAFIGFGYILIPNAMYVVSLNMKRAIYSFIIALVIFNFVVFSVFRNIVAGRFTYELYKNHILP</sequence>
<feature type="transmembrane region" description="Helical" evidence="1">
    <location>
        <begin position="341"/>
        <end position="360"/>
    </location>
</feature>
<gene>
    <name evidence="2" type="ORF">CHRY9293_01537</name>
</gene>
<evidence type="ECO:0000313" key="2">
    <source>
        <dbReference type="EMBL" id="CAA7195320.1"/>
    </source>
</evidence>
<dbReference type="AlphaFoldDB" id="A0A6N4X4A6"/>
<evidence type="ECO:0000256" key="1">
    <source>
        <dbReference type="SAM" id="Phobius"/>
    </source>
</evidence>
<keyword evidence="1" id="KW-0472">Membrane</keyword>
<accession>A0A6N4X4A6</accession>
<protein>
    <recommendedName>
        <fullName evidence="4">Transmembrane protein EpsG</fullName>
    </recommendedName>
</protein>
<feature type="transmembrane region" description="Helical" evidence="1">
    <location>
        <begin position="260"/>
        <end position="277"/>
    </location>
</feature>
<dbReference type="Proteomes" id="UP000445144">
    <property type="component" value="Unassembled WGS sequence"/>
</dbReference>
<dbReference type="InterPro" id="IPR049458">
    <property type="entry name" value="EpsG-like"/>
</dbReference>
<reference evidence="2 3" key="1">
    <citation type="submission" date="2020-01" db="EMBL/GenBank/DDBJ databases">
        <authorList>
            <person name="Rodrigo-Torres L."/>
            <person name="Arahal R. D."/>
            <person name="Lucena T."/>
        </authorList>
    </citation>
    <scope>NUCLEOTIDE SEQUENCE [LARGE SCALE GENOMIC DNA]</scope>
    <source>
        <strain evidence="2 3">CECT 9293</strain>
    </source>
</reference>
<evidence type="ECO:0008006" key="4">
    <source>
        <dbReference type="Google" id="ProtNLM"/>
    </source>
</evidence>
<feature type="transmembrane region" description="Helical" evidence="1">
    <location>
        <begin position="176"/>
        <end position="200"/>
    </location>
</feature>
<keyword evidence="1" id="KW-0812">Transmembrane</keyword>
<feature type="transmembrane region" description="Helical" evidence="1">
    <location>
        <begin position="97"/>
        <end position="120"/>
    </location>
</feature>
<feature type="transmembrane region" description="Helical" evidence="1">
    <location>
        <begin position="315"/>
        <end position="335"/>
    </location>
</feature>
<feature type="transmembrane region" description="Helical" evidence="1">
    <location>
        <begin position="207"/>
        <end position="228"/>
    </location>
</feature>
<organism evidence="2 3">
    <name type="scientific">Chryseobacterium potabilaquae</name>
    <dbReference type="NCBI Taxonomy" id="2675057"/>
    <lineage>
        <taxon>Bacteria</taxon>
        <taxon>Pseudomonadati</taxon>
        <taxon>Bacteroidota</taxon>
        <taxon>Flavobacteriia</taxon>
        <taxon>Flavobacteriales</taxon>
        <taxon>Weeksellaceae</taxon>
        <taxon>Chryseobacterium group</taxon>
        <taxon>Chryseobacterium</taxon>
    </lineage>
</organism>
<dbReference type="Pfam" id="PF14897">
    <property type="entry name" value="EpsG"/>
    <property type="match status" value="1"/>
</dbReference>
<keyword evidence="3" id="KW-1185">Reference proteome</keyword>
<feature type="transmembrane region" description="Helical" evidence="1">
    <location>
        <begin position="129"/>
        <end position="146"/>
    </location>
</feature>
<evidence type="ECO:0000313" key="3">
    <source>
        <dbReference type="Proteomes" id="UP000445144"/>
    </source>
</evidence>
<name>A0A6N4X4A6_9FLAO</name>
<keyword evidence="1" id="KW-1133">Transmembrane helix</keyword>
<proteinExistence type="predicted"/>
<feature type="transmembrane region" description="Helical" evidence="1">
    <location>
        <begin position="6"/>
        <end position="25"/>
    </location>
</feature>
<dbReference type="EMBL" id="CACVBR010000010">
    <property type="protein sequence ID" value="CAA7195320.1"/>
    <property type="molecule type" value="Genomic_DNA"/>
</dbReference>